<dbReference type="Proteomes" id="UP000017133">
    <property type="component" value="Unassembled WGS sequence"/>
</dbReference>
<evidence type="ECO:0000313" key="1">
    <source>
        <dbReference type="EMBL" id="ERT11716.1"/>
    </source>
</evidence>
<keyword evidence="2" id="KW-1185">Reference proteome</keyword>
<accession>U7QZ88</accession>
<protein>
    <submittedName>
        <fullName evidence="1">Uncharacterized protein</fullName>
    </submittedName>
</protein>
<reference evidence="1 2" key="1">
    <citation type="submission" date="2013-10" db="EMBL/GenBank/DDBJ databases">
        <title>Whole Genome Shotgun Sequence of Photorhabdus temperata J3.</title>
        <authorList>
            <person name="Park G.-S."/>
            <person name="Hong S.-J."/>
            <person name="Shin J.-H."/>
        </authorList>
    </citation>
    <scope>NUCLEOTIDE SEQUENCE [LARGE SCALE GENOMIC DNA]</scope>
    <source>
        <strain evidence="1 2">J3</strain>
    </source>
</reference>
<dbReference type="AlphaFoldDB" id="U7QZ88"/>
<sequence>MEKKKLIAVFKLLNNIPDINQIVTSIKTVNYQLIAVFIY</sequence>
<dbReference type="PATRIC" id="fig|1389415.4.peg.3594"/>
<dbReference type="EMBL" id="AXDT01000181">
    <property type="protein sequence ID" value="ERT11716.1"/>
    <property type="molecule type" value="Genomic_DNA"/>
</dbReference>
<name>U7QZ88_PHOTE</name>
<proteinExistence type="predicted"/>
<comment type="caution">
    <text evidence="1">The sequence shown here is derived from an EMBL/GenBank/DDBJ whole genome shotgun (WGS) entry which is preliminary data.</text>
</comment>
<organism evidence="1 2">
    <name type="scientific">Photorhabdus temperata J3</name>
    <dbReference type="NCBI Taxonomy" id="1389415"/>
    <lineage>
        <taxon>Bacteria</taxon>
        <taxon>Pseudomonadati</taxon>
        <taxon>Pseudomonadota</taxon>
        <taxon>Gammaproteobacteria</taxon>
        <taxon>Enterobacterales</taxon>
        <taxon>Morganellaceae</taxon>
        <taxon>Photorhabdus</taxon>
    </lineage>
</organism>
<gene>
    <name evidence="1" type="ORF">O185_18030</name>
</gene>
<evidence type="ECO:0000313" key="2">
    <source>
        <dbReference type="Proteomes" id="UP000017133"/>
    </source>
</evidence>